<name>A0A6A6MCT8_HEVBR</name>
<evidence type="ECO:0000259" key="3">
    <source>
        <dbReference type="PROSITE" id="PS50118"/>
    </source>
</evidence>
<accession>A0A6A6MCT8</accession>
<gene>
    <name evidence="4" type="ORF">GH714_007349</name>
</gene>
<protein>
    <recommendedName>
        <fullName evidence="3">HMG box domain-containing protein</fullName>
    </recommendedName>
</protein>
<feature type="region of interest" description="Disordered" evidence="2">
    <location>
        <begin position="337"/>
        <end position="384"/>
    </location>
</feature>
<feature type="DNA-binding region" description="HMG box" evidence="1">
    <location>
        <begin position="283"/>
        <end position="340"/>
    </location>
</feature>
<dbReference type="PANTHER" id="PTHR17985:SF8">
    <property type="entry name" value="TRANSPORT AND GOLGI ORGANIZATION PROTEIN 2 HOMOLOG"/>
    <property type="match status" value="1"/>
</dbReference>
<proteinExistence type="predicted"/>
<organism evidence="4 5">
    <name type="scientific">Hevea brasiliensis</name>
    <name type="common">Para rubber tree</name>
    <name type="synonym">Siphonia brasiliensis</name>
    <dbReference type="NCBI Taxonomy" id="3981"/>
    <lineage>
        <taxon>Eukaryota</taxon>
        <taxon>Viridiplantae</taxon>
        <taxon>Streptophyta</taxon>
        <taxon>Embryophyta</taxon>
        <taxon>Tracheophyta</taxon>
        <taxon>Spermatophyta</taxon>
        <taxon>Magnoliopsida</taxon>
        <taxon>eudicotyledons</taxon>
        <taxon>Gunneridae</taxon>
        <taxon>Pentapetalae</taxon>
        <taxon>rosids</taxon>
        <taxon>fabids</taxon>
        <taxon>Malpighiales</taxon>
        <taxon>Euphorbiaceae</taxon>
        <taxon>Crotonoideae</taxon>
        <taxon>Micrandreae</taxon>
        <taxon>Hevea</taxon>
    </lineage>
</organism>
<feature type="region of interest" description="Disordered" evidence="2">
    <location>
        <begin position="287"/>
        <end position="306"/>
    </location>
</feature>
<dbReference type="SMART" id="SM00398">
    <property type="entry name" value="HMG"/>
    <property type="match status" value="1"/>
</dbReference>
<dbReference type="GO" id="GO:0005634">
    <property type="term" value="C:nucleus"/>
    <property type="evidence" value="ECO:0007669"/>
    <property type="project" value="UniProtKB-UniRule"/>
</dbReference>
<dbReference type="EMBL" id="JAAGAX010000006">
    <property type="protein sequence ID" value="KAF2310233.1"/>
    <property type="molecule type" value="Genomic_DNA"/>
</dbReference>
<dbReference type="AlphaFoldDB" id="A0A6A6MCT8"/>
<dbReference type="PANTHER" id="PTHR17985">
    <property type="entry name" value="SER/THR-RICH PROTEIN T10 IN DGCR REGION"/>
    <property type="match status" value="1"/>
</dbReference>
<dbReference type="InterPro" id="IPR036910">
    <property type="entry name" value="HMG_box_dom_sf"/>
</dbReference>
<evidence type="ECO:0000313" key="4">
    <source>
        <dbReference type="EMBL" id="KAF2310233.1"/>
    </source>
</evidence>
<keyword evidence="1" id="KW-0539">Nucleus</keyword>
<comment type="caution">
    <text evidence="4">The sequence shown here is derived from an EMBL/GenBank/DDBJ whole genome shotgun (WGS) entry which is preliminary data.</text>
</comment>
<dbReference type="Proteomes" id="UP000467840">
    <property type="component" value="Chromosome 14"/>
</dbReference>
<evidence type="ECO:0000313" key="5">
    <source>
        <dbReference type="Proteomes" id="UP000467840"/>
    </source>
</evidence>
<sequence>MNITTGKPTDPVAWWDGCGILGGRDAVAGGTWLACSRAGKLAFLTNVLELHAIPEAKSRGELPVLFLESPKSPKEFAETLVKEAHQYNGFNLILADISSKSMVYISNRPKGEPIVIQEVSPGIHILSNAKLDSPWPKAQRLERNLKEQLDKYGEGEIPVEEMLDKLMRDTVKAAKSRLPGICSFDWEYSLSSIFVEVETPLGCYGTRSTIALTVRANGEVSLYETYLENDTWKEHTVNYYISKAKVGRSKRVFDHYINQAVLFMEYHHKQMPFSYLHGLQGEEEFREQYKKEHPKNKSVAAVGKAGGDKWKSLSEAEKAPYVAKAEKRKVEYEKKLKAYNKGQAEGPKEEEESEKSMSEVNDDEDDEEEGSGEEDDDERNGHGE</sequence>
<dbReference type="InterPro" id="IPR009071">
    <property type="entry name" value="HMG_box_dom"/>
</dbReference>
<dbReference type="Pfam" id="PF00505">
    <property type="entry name" value="HMG_box"/>
    <property type="match status" value="1"/>
</dbReference>
<dbReference type="Pfam" id="PF05742">
    <property type="entry name" value="TANGO2"/>
    <property type="match status" value="1"/>
</dbReference>
<dbReference type="PROSITE" id="PS50118">
    <property type="entry name" value="HMG_BOX_2"/>
    <property type="match status" value="1"/>
</dbReference>
<evidence type="ECO:0000256" key="2">
    <source>
        <dbReference type="SAM" id="MobiDB-lite"/>
    </source>
</evidence>
<feature type="compositionally biased region" description="Acidic residues" evidence="2">
    <location>
        <begin position="360"/>
        <end position="378"/>
    </location>
</feature>
<evidence type="ECO:0000256" key="1">
    <source>
        <dbReference type="PROSITE-ProRule" id="PRU00267"/>
    </source>
</evidence>
<dbReference type="Gene3D" id="1.10.30.10">
    <property type="entry name" value="High mobility group box domain"/>
    <property type="match status" value="1"/>
</dbReference>
<feature type="domain" description="HMG box" evidence="3">
    <location>
        <begin position="283"/>
        <end position="340"/>
    </location>
</feature>
<keyword evidence="5" id="KW-1185">Reference proteome</keyword>
<dbReference type="GO" id="GO:0003677">
    <property type="term" value="F:DNA binding"/>
    <property type="evidence" value="ECO:0007669"/>
    <property type="project" value="UniProtKB-UniRule"/>
</dbReference>
<reference evidence="4 5" key="1">
    <citation type="journal article" date="2020" name="Mol. Plant">
        <title>The Chromosome-Based Rubber Tree Genome Provides New Insights into Spurge Genome Evolution and Rubber Biosynthesis.</title>
        <authorList>
            <person name="Liu J."/>
            <person name="Shi C."/>
            <person name="Shi C.C."/>
            <person name="Li W."/>
            <person name="Zhang Q.J."/>
            <person name="Zhang Y."/>
            <person name="Li K."/>
            <person name="Lu H.F."/>
            <person name="Shi C."/>
            <person name="Zhu S.T."/>
            <person name="Xiao Z.Y."/>
            <person name="Nan H."/>
            <person name="Yue Y."/>
            <person name="Zhu X.G."/>
            <person name="Wu Y."/>
            <person name="Hong X.N."/>
            <person name="Fan G.Y."/>
            <person name="Tong Y."/>
            <person name="Zhang D."/>
            <person name="Mao C.L."/>
            <person name="Liu Y.L."/>
            <person name="Hao S.J."/>
            <person name="Liu W.Q."/>
            <person name="Lv M.Q."/>
            <person name="Zhang H.B."/>
            <person name="Liu Y."/>
            <person name="Hu-Tang G.R."/>
            <person name="Wang J.P."/>
            <person name="Wang J.H."/>
            <person name="Sun Y.H."/>
            <person name="Ni S.B."/>
            <person name="Chen W.B."/>
            <person name="Zhang X.C."/>
            <person name="Jiao Y.N."/>
            <person name="Eichler E.E."/>
            <person name="Li G.H."/>
            <person name="Liu X."/>
            <person name="Gao L.Z."/>
        </authorList>
    </citation>
    <scope>NUCLEOTIDE SEQUENCE [LARGE SCALE GENOMIC DNA]</scope>
    <source>
        <strain evidence="5">cv. GT1</strain>
        <tissue evidence="4">Leaf</tissue>
    </source>
</reference>
<dbReference type="CDD" id="cd22005">
    <property type="entry name" value="HMG-box_AtHMGB1-like"/>
    <property type="match status" value="1"/>
</dbReference>
<dbReference type="SUPFAM" id="SSF47095">
    <property type="entry name" value="HMG-box"/>
    <property type="match status" value="1"/>
</dbReference>
<keyword evidence="1" id="KW-0238">DNA-binding</keyword>
<dbReference type="InterPro" id="IPR008551">
    <property type="entry name" value="TANGO2"/>
</dbReference>